<evidence type="ECO:0000256" key="10">
    <source>
        <dbReference type="ARBA" id="ARBA00023054"/>
    </source>
</evidence>
<dbReference type="GO" id="GO:0005524">
    <property type="term" value="F:ATP binding"/>
    <property type="evidence" value="ECO:0007669"/>
    <property type="project" value="UniProtKB-KW"/>
</dbReference>
<keyword evidence="6" id="KW-0227">DNA damage</keyword>
<dbReference type="SUPFAM" id="SSF52540">
    <property type="entry name" value="P-loop containing nucleoside triphosphate hydrolases"/>
    <property type="match status" value="1"/>
</dbReference>
<evidence type="ECO:0000256" key="4">
    <source>
        <dbReference type="ARBA" id="ARBA00022723"/>
    </source>
</evidence>
<dbReference type="PANTHER" id="PTHR32114:SF2">
    <property type="entry name" value="ABC TRANSPORTER ABCH.3"/>
    <property type="match status" value="1"/>
</dbReference>
<evidence type="ECO:0000259" key="14">
    <source>
        <dbReference type="Pfam" id="PF13476"/>
    </source>
</evidence>
<organism evidence="15 16">
    <name type="scientific">Ezakiella coagulans</name>
    <dbReference type="NCBI Taxonomy" id="46507"/>
    <lineage>
        <taxon>Bacteria</taxon>
        <taxon>Bacillati</taxon>
        <taxon>Bacillota</taxon>
        <taxon>Tissierellia</taxon>
        <taxon>Ezakiella</taxon>
    </lineage>
</organism>
<evidence type="ECO:0000256" key="7">
    <source>
        <dbReference type="ARBA" id="ARBA00022801"/>
    </source>
</evidence>
<accession>A0A2U1E398</accession>
<feature type="coiled-coil region" evidence="12">
    <location>
        <begin position="173"/>
        <end position="254"/>
    </location>
</feature>
<gene>
    <name evidence="15" type="ORF">C7381_10652</name>
</gene>
<comment type="similarity">
    <text evidence="1">Belongs to the SMC family. SbcC subfamily.</text>
</comment>
<dbReference type="Gene3D" id="1.10.287.510">
    <property type="entry name" value="Helix hairpin bin"/>
    <property type="match status" value="1"/>
</dbReference>
<dbReference type="Gene3D" id="3.40.50.300">
    <property type="entry name" value="P-loop containing nucleotide triphosphate hydrolases"/>
    <property type="match status" value="1"/>
</dbReference>
<dbReference type="GO" id="GO:0006302">
    <property type="term" value="P:double-strand break repair"/>
    <property type="evidence" value="ECO:0007669"/>
    <property type="project" value="InterPro"/>
</dbReference>
<dbReference type="RefSeq" id="WP_116480247.1">
    <property type="nucleotide sequence ID" value="NZ_QEKV01000006.1"/>
</dbReference>
<evidence type="ECO:0000256" key="12">
    <source>
        <dbReference type="SAM" id="Coils"/>
    </source>
</evidence>
<evidence type="ECO:0000259" key="13">
    <source>
        <dbReference type="Pfam" id="PF04423"/>
    </source>
</evidence>
<evidence type="ECO:0000313" key="16">
    <source>
        <dbReference type="Proteomes" id="UP000245793"/>
    </source>
</evidence>
<dbReference type="EMBL" id="QEKV01000006">
    <property type="protein sequence ID" value="PVY94179.1"/>
    <property type="molecule type" value="Genomic_DNA"/>
</dbReference>
<keyword evidence="10 12" id="KW-0175">Coiled coil</keyword>
<dbReference type="Pfam" id="PF04423">
    <property type="entry name" value="Rad50_zn_hook"/>
    <property type="match status" value="1"/>
</dbReference>
<sequence length="489" mass="56820">MNKSTDNRKISTIIIKNFQSHRHTVLNLDEHVNVILGSSDVGKTAILRALGWVFFNEPQGTAFIRAGETSTSVELIYSDGYSVKRIRNKKFNGYHINHPDFDEPKKLSGFGSSVPEEIQEITGVRKFEIADKIESPITYQTQLEGAFLLSESSIKKAKAIGAISNVNIIDRAIQIANSNIKDFRKNINTSEEALKNSEEQIKEYDNLDERKQNLEKVKDLYSELIQKNKMNENLSVLNQRLDNNIERIKTEENTIKSLSFVDETYKTYYKLNSLLIKGADYYNKFMNLRNNEALYETNMKIINNTNFLEDANPKFENVVSLIRRFNTLTNINKDLERVEESQKRNEEIISGSKNLDKIYDTVKYTQNILNKFQLLQNLHNRLVTIERTIAEVEKDIEPLFIENLSKYLNYVINLDEKFNDYNTLYNSLFSKNSDIEYSQNIINNLDNEINEKLNSYLEVLQKSNICPMCGSKITEEHIEKIRKEYTNEL</sequence>
<comment type="caution">
    <text evidence="15">The sequence shown here is derived from an EMBL/GenBank/DDBJ whole genome shotgun (WGS) entry which is preliminary data.</text>
</comment>
<evidence type="ECO:0000256" key="1">
    <source>
        <dbReference type="ARBA" id="ARBA00006930"/>
    </source>
</evidence>
<dbReference type="InterPro" id="IPR038729">
    <property type="entry name" value="Rad50/SbcC_AAA"/>
</dbReference>
<evidence type="ECO:0000256" key="8">
    <source>
        <dbReference type="ARBA" id="ARBA00022833"/>
    </source>
</evidence>
<proteinExistence type="inferred from homology"/>
<dbReference type="AlphaFoldDB" id="A0A2U1E398"/>
<keyword evidence="16" id="KW-1185">Reference proteome</keyword>
<dbReference type="Pfam" id="PF13476">
    <property type="entry name" value="AAA_23"/>
    <property type="match status" value="1"/>
</dbReference>
<keyword evidence="8" id="KW-0862">Zinc</keyword>
<dbReference type="Proteomes" id="UP000245793">
    <property type="component" value="Unassembled WGS sequence"/>
</dbReference>
<dbReference type="GO" id="GO:0046872">
    <property type="term" value="F:metal ion binding"/>
    <property type="evidence" value="ECO:0007669"/>
    <property type="project" value="UniProtKB-KW"/>
</dbReference>
<feature type="domain" description="Zinc-hook" evidence="13">
    <location>
        <begin position="452"/>
        <end position="489"/>
    </location>
</feature>
<evidence type="ECO:0000256" key="6">
    <source>
        <dbReference type="ARBA" id="ARBA00022763"/>
    </source>
</evidence>
<keyword evidence="11" id="KW-0234">DNA repair</keyword>
<evidence type="ECO:0000256" key="3">
    <source>
        <dbReference type="ARBA" id="ARBA00013368"/>
    </source>
</evidence>
<evidence type="ECO:0000256" key="9">
    <source>
        <dbReference type="ARBA" id="ARBA00022840"/>
    </source>
</evidence>
<keyword evidence="5" id="KW-0547">Nucleotide-binding</keyword>
<dbReference type="PANTHER" id="PTHR32114">
    <property type="entry name" value="ABC TRANSPORTER ABCH.3"/>
    <property type="match status" value="1"/>
</dbReference>
<keyword evidence="4" id="KW-0479">Metal-binding</keyword>
<evidence type="ECO:0000313" key="15">
    <source>
        <dbReference type="EMBL" id="PVY94179.1"/>
    </source>
</evidence>
<keyword evidence="7" id="KW-0378">Hydrolase</keyword>
<protein>
    <recommendedName>
        <fullName evidence="3">Nuclease SbcCD subunit C</fullName>
    </recommendedName>
</protein>
<name>A0A2U1E398_9FIRM</name>
<dbReference type="GO" id="GO:0016887">
    <property type="term" value="F:ATP hydrolysis activity"/>
    <property type="evidence" value="ECO:0007669"/>
    <property type="project" value="InterPro"/>
</dbReference>
<reference evidence="15 16" key="1">
    <citation type="submission" date="2018-04" db="EMBL/GenBank/DDBJ databases">
        <title>Genomic Encyclopedia of Type Strains, Phase IV (KMG-IV): sequencing the most valuable type-strain genomes for metagenomic binning, comparative biology and taxonomic classification.</title>
        <authorList>
            <person name="Goeker M."/>
        </authorList>
    </citation>
    <scope>NUCLEOTIDE SEQUENCE [LARGE SCALE GENOMIC DNA]</scope>
    <source>
        <strain evidence="15 16">DSM 20705</strain>
    </source>
</reference>
<evidence type="ECO:0000256" key="11">
    <source>
        <dbReference type="ARBA" id="ARBA00023204"/>
    </source>
</evidence>
<feature type="domain" description="Rad50/SbcC-type AAA" evidence="14">
    <location>
        <begin position="13"/>
        <end position="248"/>
    </location>
</feature>
<comment type="subunit">
    <text evidence="2">Heterodimer of SbcC and SbcD.</text>
</comment>
<dbReference type="InterPro" id="IPR027417">
    <property type="entry name" value="P-loop_NTPase"/>
</dbReference>
<keyword evidence="9" id="KW-0067">ATP-binding</keyword>
<evidence type="ECO:0000256" key="5">
    <source>
        <dbReference type="ARBA" id="ARBA00022741"/>
    </source>
</evidence>
<evidence type="ECO:0000256" key="2">
    <source>
        <dbReference type="ARBA" id="ARBA00011322"/>
    </source>
</evidence>
<dbReference type="InterPro" id="IPR013134">
    <property type="entry name" value="Zn_hook_RAD50"/>
</dbReference>